<dbReference type="EMBL" id="PNIN01000051">
    <property type="protein sequence ID" value="PMP70580.1"/>
    <property type="molecule type" value="Genomic_DNA"/>
</dbReference>
<dbReference type="RefSeq" id="WP_424606153.1">
    <property type="nucleotide sequence ID" value="NZ_JBNAVA010000012.1"/>
</dbReference>
<evidence type="ECO:0008006" key="3">
    <source>
        <dbReference type="Google" id="ProtNLM"/>
    </source>
</evidence>
<name>A0A2J6WJN3_9BACT</name>
<dbReference type="AlphaFoldDB" id="A0A2J6WJN3"/>
<accession>A0A2J6WJN3</accession>
<evidence type="ECO:0000313" key="2">
    <source>
        <dbReference type="Proteomes" id="UP000242881"/>
    </source>
</evidence>
<reference evidence="1 2" key="1">
    <citation type="submission" date="2018-01" db="EMBL/GenBank/DDBJ databases">
        <title>Metagenomic assembled genomes from two thermal pools in the Uzon Caldera, Kamchatka, Russia.</title>
        <authorList>
            <person name="Wilkins L."/>
            <person name="Ettinger C."/>
        </authorList>
    </citation>
    <scope>NUCLEOTIDE SEQUENCE [LARGE SCALE GENOMIC DNA]</scope>
    <source>
        <strain evidence="1">ZAV-05</strain>
    </source>
</reference>
<comment type="caution">
    <text evidence="1">The sequence shown here is derived from an EMBL/GenBank/DDBJ whole genome shotgun (WGS) entry which is preliminary data.</text>
</comment>
<evidence type="ECO:0000313" key="1">
    <source>
        <dbReference type="EMBL" id="PMP70580.1"/>
    </source>
</evidence>
<gene>
    <name evidence="1" type="ORF">C0187_05390</name>
</gene>
<dbReference type="PROSITE" id="PS51257">
    <property type="entry name" value="PROKAR_LIPOPROTEIN"/>
    <property type="match status" value="1"/>
</dbReference>
<proteinExistence type="predicted"/>
<protein>
    <recommendedName>
        <fullName evidence="3">Lipoprotein</fullName>
    </recommendedName>
</protein>
<dbReference type="Proteomes" id="UP000242881">
    <property type="component" value="Unassembled WGS sequence"/>
</dbReference>
<organism evidence="1 2">
    <name type="scientific">Calditerrivibrio nitroreducens</name>
    <dbReference type="NCBI Taxonomy" id="477976"/>
    <lineage>
        <taxon>Bacteria</taxon>
        <taxon>Pseudomonadati</taxon>
        <taxon>Deferribacterota</taxon>
        <taxon>Deferribacteres</taxon>
        <taxon>Deferribacterales</taxon>
        <taxon>Calditerrivibrionaceae</taxon>
    </lineage>
</organism>
<sequence>MKKIVVLIFSIFVLSCYHEAKYNNSEYSGTPDWVYGNAPSDKVCYVGSAMPHVSGKPYQRALAVSRAIEGIARQKNVKVNVELESFMTGTSQSASTSMNVYSVQTTEGATVSAKIEKVWINPNNDEIFILMCEGK</sequence>